<dbReference type="EMBL" id="WOEZ01000153">
    <property type="protein sequence ID" value="NPT58252.1"/>
    <property type="molecule type" value="Genomic_DNA"/>
</dbReference>
<evidence type="ECO:0000313" key="1">
    <source>
        <dbReference type="EMBL" id="NPT58252.1"/>
    </source>
</evidence>
<accession>A0A972NSN9</accession>
<keyword evidence="2" id="KW-1185">Reference proteome</keyword>
<comment type="caution">
    <text evidence="1">The sequence shown here is derived from an EMBL/GenBank/DDBJ whole genome shotgun (WGS) entry which is preliminary data.</text>
</comment>
<sequence length="55" mass="6125">MTSMTVLCHQFQDVGNCTLQEEVAPPEQLQNRIAKHQGQADELFHKQTFAALAAV</sequence>
<dbReference type="Proteomes" id="UP000655523">
    <property type="component" value="Unassembled WGS sequence"/>
</dbReference>
<dbReference type="RefSeq" id="WP_172170558.1">
    <property type="nucleotide sequence ID" value="NZ_WOEZ01000153.1"/>
</dbReference>
<organism evidence="1 2">
    <name type="scientific">Paraburkholderia elongata</name>
    <dbReference type="NCBI Taxonomy" id="2675747"/>
    <lineage>
        <taxon>Bacteria</taxon>
        <taxon>Pseudomonadati</taxon>
        <taxon>Pseudomonadota</taxon>
        <taxon>Betaproteobacteria</taxon>
        <taxon>Burkholderiales</taxon>
        <taxon>Burkholderiaceae</taxon>
        <taxon>Paraburkholderia</taxon>
    </lineage>
</organism>
<name>A0A972NSN9_9BURK</name>
<dbReference type="AlphaFoldDB" id="A0A972NSN9"/>
<gene>
    <name evidence="1" type="ORF">GNZ13_27725</name>
</gene>
<evidence type="ECO:0000313" key="2">
    <source>
        <dbReference type="Proteomes" id="UP000655523"/>
    </source>
</evidence>
<protein>
    <submittedName>
        <fullName evidence="1">Uncharacterized protein</fullName>
    </submittedName>
</protein>
<reference evidence="1 2" key="1">
    <citation type="submission" date="2019-11" db="EMBL/GenBank/DDBJ databases">
        <title>Metabolism of dissolved organic matter in forest soils.</title>
        <authorList>
            <person name="Cyle K.T."/>
            <person name="Wilhelm R.C."/>
            <person name="Martinez C.E."/>
        </authorList>
    </citation>
    <scope>NUCLEOTIDE SEQUENCE [LARGE SCALE GENOMIC DNA]</scope>
    <source>
        <strain evidence="1 2">5N</strain>
    </source>
</reference>
<proteinExistence type="predicted"/>